<dbReference type="GO" id="GO:0032259">
    <property type="term" value="P:methylation"/>
    <property type="evidence" value="ECO:0007669"/>
    <property type="project" value="UniProtKB-KW"/>
</dbReference>
<keyword evidence="2" id="KW-0169">Cobalamin biosynthesis</keyword>
<reference evidence="7 8" key="1">
    <citation type="submission" date="2021-01" db="EMBL/GenBank/DDBJ databases">
        <title>Genomic Encyclopedia of Type Strains, Phase IV (KMG-IV): sequencing the most valuable type-strain genomes for metagenomic binning, comparative biology and taxonomic classification.</title>
        <authorList>
            <person name="Goeker M."/>
        </authorList>
    </citation>
    <scope>NUCLEOTIDE SEQUENCE [LARGE SCALE GENOMIC DNA]</scope>
    <source>
        <strain evidence="7 8">DSM 25890</strain>
    </source>
</reference>
<evidence type="ECO:0000256" key="1">
    <source>
        <dbReference type="ARBA" id="ARBA00004953"/>
    </source>
</evidence>
<accession>A0ABS2NP67</accession>
<dbReference type="PANTHER" id="PTHR43182">
    <property type="entry name" value="COBALT-PRECORRIN-6B C(15)-METHYLTRANSFERASE (DECARBOXYLATING)"/>
    <property type="match status" value="1"/>
</dbReference>
<organism evidence="7 8">
    <name type="scientific">Alkaliphilus hydrothermalis</name>
    <dbReference type="NCBI Taxonomy" id="1482730"/>
    <lineage>
        <taxon>Bacteria</taxon>
        <taxon>Bacillati</taxon>
        <taxon>Bacillota</taxon>
        <taxon>Clostridia</taxon>
        <taxon>Peptostreptococcales</taxon>
        <taxon>Natronincolaceae</taxon>
        <taxon>Alkaliphilus</taxon>
    </lineage>
</organism>
<evidence type="ECO:0000256" key="3">
    <source>
        <dbReference type="ARBA" id="ARBA00022603"/>
    </source>
</evidence>
<dbReference type="InterPro" id="IPR050714">
    <property type="entry name" value="Cobalamin_biosynth_MTase"/>
</dbReference>
<sequence>MNKWQYLTPGIPDSYFIRGKVPMTKEEVRAIVMGKLRLKEDSVLVDVGAGTGSVSIEAALMTTGGMVYGIEHNEEALKLQAENKKAFGVENFEILQGRAKEVIKTIPLYDRVFIGGSGGELKEILHEVNNRLPAGGRVVITAVTIETSARALEELKNNTFEDIEVIAVSISRGRNTGKYTLMEAQNTINIISASKGGIVNEG</sequence>
<proteinExistence type="predicted"/>
<comment type="pathway">
    <text evidence="1">Cofactor biosynthesis; adenosylcobalamin biosynthesis.</text>
</comment>
<dbReference type="NCBIfam" id="TIGR02469">
    <property type="entry name" value="CbiT"/>
    <property type="match status" value="1"/>
</dbReference>
<dbReference type="InterPro" id="IPR025714">
    <property type="entry name" value="Methyltranfer_dom"/>
</dbReference>
<dbReference type="Proteomes" id="UP001314796">
    <property type="component" value="Unassembled WGS sequence"/>
</dbReference>
<dbReference type="CDD" id="cd02440">
    <property type="entry name" value="AdoMet_MTases"/>
    <property type="match status" value="1"/>
</dbReference>
<dbReference type="RefSeq" id="WP_204401210.1">
    <property type="nucleotide sequence ID" value="NZ_JAFBEE010000006.1"/>
</dbReference>
<evidence type="ECO:0000313" key="7">
    <source>
        <dbReference type="EMBL" id="MBM7614725.1"/>
    </source>
</evidence>
<gene>
    <name evidence="7" type="ORF">JOC73_001239</name>
</gene>
<evidence type="ECO:0000256" key="2">
    <source>
        <dbReference type="ARBA" id="ARBA00022573"/>
    </source>
</evidence>
<dbReference type="GO" id="GO:0008168">
    <property type="term" value="F:methyltransferase activity"/>
    <property type="evidence" value="ECO:0007669"/>
    <property type="project" value="UniProtKB-KW"/>
</dbReference>
<dbReference type="EC" id="2.1.1.196" evidence="7"/>
<dbReference type="InterPro" id="IPR029063">
    <property type="entry name" value="SAM-dependent_MTases_sf"/>
</dbReference>
<keyword evidence="8" id="KW-1185">Reference proteome</keyword>
<dbReference type="PANTHER" id="PTHR43182:SF1">
    <property type="entry name" value="COBALT-PRECORRIN-7 C(5)-METHYLTRANSFERASE"/>
    <property type="match status" value="1"/>
</dbReference>
<dbReference type="InterPro" id="IPR014008">
    <property type="entry name" value="Cbl_synth_MTase_CbiT"/>
</dbReference>
<evidence type="ECO:0000256" key="4">
    <source>
        <dbReference type="ARBA" id="ARBA00022679"/>
    </source>
</evidence>
<keyword evidence="5" id="KW-0949">S-adenosyl-L-methionine</keyword>
<evidence type="ECO:0000256" key="5">
    <source>
        <dbReference type="ARBA" id="ARBA00022691"/>
    </source>
</evidence>
<dbReference type="Pfam" id="PF13847">
    <property type="entry name" value="Methyltransf_31"/>
    <property type="match status" value="1"/>
</dbReference>
<feature type="domain" description="Methyltransferase" evidence="6">
    <location>
        <begin position="39"/>
        <end position="159"/>
    </location>
</feature>
<dbReference type="EMBL" id="JAFBEE010000006">
    <property type="protein sequence ID" value="MBM7614725.1"/>
    <property type="molecule type" value="Genomic_DNA"/>
</dbReference>
<comment type="caution">
    <text evidence="7">The sequence shown here is derived from an EMBL/GenBank/DDBJ whole genome shotgun (WGS) entry which is preliminary data.</text>
</comment>
<dbReference type="SUPFAM" id="SSF53335">
    <property type="entry name" value="S-adenosyl-L-methionine-dependent methyltransferases"/>
    <property type="match status" value="1"/>
</dbReference>
<protein>
    <submittedName>
        <fullName evidence="7">Cobalt-precorrin-6B (C15)-methyltransferase</fullName>
        <ecNumber evidence="7">2.1.1.196</ecNumber>
    </submittedName>
</protein>
<keyword evidence="3 7" id="KW-0489">Methyltransferase</keyword>
<keyword evidence="4 7" id="KW-0808">Transferase</keyword>
<dbReference type="Gene3D" id="3.40.50.150">
    <property type="entry name" value="Vaccinia Virus protein VP39"/>
    <property type="match status" value="1"/>
</dbReference>
<evidence type="ECO:0000259" key="6">
    <source>
        <dbReference type="Pfam" id="PF13847"/>
    </source>
</evidence>
<name>A0ABS2NP67_9FIRM</name>
<evidence type="ECO:0000313" key="8">
    <source>
        <dbReference type="Proteomes" id="UP001314796"/>
    </source>
</evidence>